<dbReference type="Proteomes" id="UP000319771">
    <property type="component" value="Unassembled WGS sequence"/>
</dbReference>
<keyword evidence="1" id="KW-0472">Membrane</keyword>
<dbReference type="AlphaFoldDB" id="A0A538TW86"/>
<feature type="transmembrane region" description="Helical" evidence="1">
    <location>
        <begin position="136"/>
        <end position="154"/>
    </location>
</feature>
<name>A0A538TW86_UNCEI</name>
<keyword evidence="1" id="KW-1133">Transmembrane helix</keyword>
<comment type="caution">
    <text evidence="2">The sequence shown here is derived from an EMBL/GenBank/DDBJ whole genome shotgun (WGS) entry which is preliminary data.</text>
</comment>
<sequence>LVVLALYRLFKEVDPNQTRAMVALVGTGIAAQFAGFVLNAAPLVLLGGGDSLSVFSRPQLEALSYASLSLAGKQGEMLTAMWGLWLFPFAALTIKSGFLPKFLGVLLIITGIAYVITCVAGIAFPETVGAVRRLAMPLYFGEFIVVLWLAFIGAKPRTADA</sequence>
<reference evidence="2 3" key="1">
    <citation type="journal article" date="2019" name="Nat. Microbiol.">
        <title>Mediterranean grassland soil C-N compound turnover is dependent on rainfall and depth, and is mediated by genomically divergent microorganisms.</title>
        <authorList>
            <person name="Diamond S."/>
            <person name="Andeer P.F."/>
            <person name="Li Z."/>
            <person name="Crits-Christoph A."/>
            <person name="Burstein D."/>
            <person name="Anantharaman K."/>
            <person name="Lane K.R."/>
            <person name="Thomas B.C."/>
            <person name="Pan C."/>
            <person name="Northen T.R."/>
            <person name="Banfield J.F."/>
        </authorList>
    </citation>
    <scope>NUCLEOTIDE SEQUENCE [LARGE SCALE GENOMIC DNA]</scope>
    <source>
        <strain evidence="2">WS_11</strain>
    </source>
</reference>
<evidence type="ECO:0000256" key="1">
    <source>
        <dbReference type="SAM" id="Phobius"/>
    </source>
</evidence>
<dbReference type="InterPro" id="IPR025495">
    <property type="entry name" value="DUF4386"/>
</dbReference>
<gene>
    <name evidence="2" type="ORF">E6K81_16900</name>
</gene>
<protein>
    <submittedName>
        <fullName evidence="2">DUF4386 domain-containing protein</fullName>
    </submittedName>
</protein>
<dbReference type="EMBL" id="VBPB01000406">
    <property type="protein sequence ID" value="TMQ67892.1"/>
    <property type="molecule type" value="Genomic_DNA"/>
</dbReference>
<keyword evidence="1" id="KW-0812">Transmembrane</keyword>
<organism evidence="2 3">
    <name type="scientific">Eiseniibacteriota bacterium</name>
    <dbReference type="NCBI Taxonomy" id="2212470"/>
    <lineage>
        <taxon>Bacteria</taxon>
        <taxon>Candidatus Eiseniibacteriota</taxon>
    </lineage>
</organism>
<dbReference type="Pfam" id="PF14329">
    <property type="entry name" value="DUF4386"/>
    <property type="match status" value="1"/>
</dbReference>
<evidence type="ECO:0000313" key="2">
    <source>
        <dbReference type="EMBL" id="TMQ67892.1"/>
    </source>
</evidence>
<evidence type="ECO:0000313" key="3">
    <source>
        <dbReference type="Proteomes" id="UP000319771"/>
    </source>
</evidence>
<proteinExistence type="predicted"/>
<feature type="non-terminal residue" evidence="2">
    <location>
        <position position="1"/>
    </location>
</feature>
<feature type="transmembrane region" description="Helical" evidence="1">
    <location>
        <begin position="21"/>
        <end position="45"/>
    </location>
</feature>
<accession>A0A538TW86</accession>
<feature type="transmembrane region" description="Helical" evidence="1">
    <location>
        <begin position="102"/>
        <end position="124"/>
    </location>
</feature>
<feature type="transmembrane region" description="Helical" evidence="1">
    <location>
        <begin position="77"/>
        <end position="95"/>
    </location>
</feature>